<dbReference type="PANTHER" id="PTHR47939:SF5">
    <property type="entry name" value="PENTACOTRIPEPTIDE-REPEAT REGION OF PRORP DOMAIN-CONTAINING PROTEIN"/>
    <property type="match status" value="1"/>
</dbReference>
<organism evidence="2 3">
    <name type="scientific">Cladosporium halotolerans</name>
    <dbReference type="NCBI Taxonomy" id="1052096"/>
    <lineage>
        <taxon>Eukaryota</taxon>
        <taxon>Fungi</taxon>
        <taxon>Dikarya</taxon>
        <taxon>Ascomycota</taxon>
        <taxon>Pezizomycotina</taxon>
        <taxon>Dothideomycetes</taxon>
        <taxon>Dothideomycetidae</taxon>
        <taxon>Cladosporiales</taxon>
        <taxon>Cladosporiaceae</taxon>
        <taxon>Cladosporium</taxon>
    </lineage>
</organism>
<feature type="region of interest" description="Disordered" evidence="1">
    <location>
        <begin position="225"/>
        <end position="245"/>
    </location>
</feature>
<protein>
    <recommendedName>
        <fullName evidence="4">Pentatricopeptide repeat domain-containing protein</fullName>
    </recommendedName>
</protein>
<evidence type="ECO:0000256" key="1">
    <source>
        <dbReference type="SAM" id="MobiDB-lite"/>
    </source>
</evidence>
<gene>
    <name evidence="2" type="ORF">WHR41_05715</name>
</gene>
<evidence type="ECO:0000313" key="3">
    <source>
        <dbReference type="Proteomes" id="UP000803884"/>
    </source>
</evidence>
<dbReference type="AlphaFoldDB" id="A0AB34KN23"/>
<evidence type="ECO:0008006" key="4">
    <source>
        <dbReference type="Google" id="ProtNLM"/>
    </source>
</evidence>
<dbReference type="Proteomes" id="UP000803884">
    <property type="component" value="Unassembled WGS sequence"/>
</dbReference>
<dbReference type="PANTHER" id="PTHR47939">
    <property type="entry name" value="MEMBRANE-ASSOCIATED SALT-INDUCIBLE PROTEIN-LIKE"/>
    <property type="match status" value="1"/>
</dbReference>
<accession>A0AB34KN23</accession>
<reference evidence="2 3" key="1">
    <citation type="journal article" date="2020" name="Microbiol. Resour. Announc.">
        <title>Draft Genome Sequence of a Cladosporium Species Isolated from the Mesophotic Ascidian Didemnum maculosum.</title>
        <authorList>
            <person name="Gioti A."/>
            <person name="Siaperas R."/>
            <person name="Nikolaivits E."/>
            <person name="Le Goff G."/>
            <person name="Ouazzani J."/>
            <person name="Kotoulas G."/>
            <person name="Topakas E."/>
        </authorList>
    </citation>
    <scope>NUCLEOTIDE SEQUENCE [LARGE SCALE GENOMIC DNA]</scope>
    <source>
        <strain evidence="2 3">TM138-S3</strain>
    </source>
</reference>
<sequence length="744" mass="83556">MKFENIISSAAHRERNGSQSRLTEMGELSPQYRKALKTRQHRRMQQQARRRQLANERNEYEEELAWQDILHLLEQESLQGAKQYVNRLESIQLPEGVTAQWTGDPRESIVEIMQRTGSHVQVVPGRSPNVFSQLTLLGKPVQNAAAKRLLQDSQLLRVVSSDEISTMESLAGLELRSEVVDGGDKPSGEEDLPCELDEIDATLLSNAVAEILEQPKPRAVWTLGRTRKRRVTPREKQNEDDLDKSRTSLATRSVVSFTAAIEDLTTEQAPGPFVLPKHSFNHTETVRDELVTLLTSPRYFHLISVQALSAAMHYLSKHMHFSAVRDIFNALTDVELYLNADAFNPLLAAAAKSENVLAFHYVVHVMRKRGVIPNIDTWKYFITLLLKRFPDEAGPVLNRMQNKAIQANLSVVINTFEEYAVVLFASYMEAYPGASVKSYVAKMNRDLPGISWLTTFTVNKICQSLLIEGKTKQAYDFLDELVRSGGVPNSRTLNTFLSAARKDESMEMAVAVLRKFHQLSHSPIPGRQHSLSIALNAIGAKQLCDIARERRYYNCYRVFWRYACCAGILTRGIIAPMWEGIQRASLSLSSQLSTRAAETSWTHVSRADLWKALGPRFAIGIRSEEGPFQGAPTSVAAVADNAASPDSGRDALNDADQQETIAEWQRMKALLQADLVAARALRPTRPLVDLAEEAFLKDKNWKTNELGLPRGLRTEKFGHKMFDIMTQYGIEVKVKEGDATDAKV</sequence>
<dbReference type="EMBL" id="JAAQHG020000019">
    <property type="protein sequence ID" value="KAL1585467.1"/>
    <property type="molecule type" value="Genomic_DNA"/>
</dbReference>
<dbReference type="RefSeq" id="XP_069228573.1">
    <property type="nucleotide sequence ID" value="XM_069374320.1"/>
</dbReference>
<dbReference type="InterPro" id="IPR050667">
    <property type="entry name" value="PPR-containing_protein"/>
</dbReference>
<proteinExistence type="predicted"/>
<dbReference type="GeneID" id="96007158"/>
<comment type="caution">
    <text evidence="2">The sequence shown here is derived from an EMBL/GenBank/DDBJ whole genome shotgun (WGS) entry which is preliminary data.</text>
</comment>
<name>A0AB34KN23_9PEZI</name>
<dbReference type="Gene3D" id="1.25.40.10">
    <property type="entry name" value="Tetratricopeptide repeat domain"/>
    <property type="match status" value="2"/>
</dbReference>
<feature type="compositionally biased region" description="Basic and acidic residues" evidence="1">
    <location>
        <begin position="232"/>
        <end position="245"/>
    </location>
</feature>
<evidence type="ECO:0000313" key="2">
    <source>
        <dbReference type="EMBL" id="KAL1585467.1"/>
    </source>
</evidence>
<feature type="region of interest" description="Disordered" evidence="1">
    <location>
        <begin position="1"/>
        <end position="29"/>
    </location>
</feature>
<keyword evidence="3" id="KW-1185">Reference proteome</keyword>
<dbReference type="InterPro" id="IPR011990">
    <property type="entry name" value="TPR-like_helical_dom_sf"/>
</dbReference>